<feature type="transmembrane region" description="Helical" evidence="2">
    <location>
        <begin position="130"/>
        <end position="150"/>
    </location>
</feature>
<evidence type="ECO:0000256" key="1">
    <source>
        <dbReference type="SAM" id="MobiDB-lite"/>
    </source>
</evidence>
<accession>D4B3T3</accession>
<gene>
    <name evidence="3" type="ORF">ARB_03122</name>
</gene>
<dbReference type="GeneID" id="9525773"/>
<dbReference type="HOGENOM" id="CLU_1686118_0_0_1"/>
<keyword evidence="2" id="KW-1133">Transmembrane helix</keyword>
<dbReference type="KEGG" id="abe:ARB_03122"/>
<reference evidence="4" key="1">
    <citation type="journal article" date="2011" name="Genome Biol.">
        <title>Comparative and functional genomics provide insights into the pathogenicity of dermatophytic fungi.</title>
        <authorList>
            <person name="Burmester A."/>
            <person name="Shelest E."/>
            <person name="Gloeckner G."/>
            <person name="Heddergott C."/>
            <person name="Schindler S."/>
            <person name="Staib P."/>
            <person name="Heidel A."/>
            <person name="Felder M."/>
            <person name="Petzold A."/>
            <person name="Szafranski K."/>
            <person name="Feuermann M."/>
            <person name="Pedruzzi I."/>
            <person name="Priebe S."/>
            <person name="Groth M."/>
            <person name="Winkler R."/>
            <person name="Li W."/>
            <person name="Kniemeyer O."/>
            <person name="Schroeckh V."/>
            <person name="Hertweck C."/>
            <person name="Hube B."/>
            <person name="White T.C."/>
            <person name="Platzer M."/>
            <person name="Guthke R."/>
            <person name="Heitman J."/>
            <person name="Woestemeyer J."/>
            <person name="Zipfel P.F."/>
            <person name="Monod M."/>
            <person name="Brakhage A.A."/>
        </authorList>
    </citation>
    <scope>NUCLEOTIDE SEQUENCE [LARGE SCALE GENOMIC DNA]</scope>
    <source>
        <strain evidence="4">ATCC MYA-4681 / CBS 112371</strain>
    </source>
</reference>
<keyword evidence="4" id="KW-1185">Reference proteome</keyword>
<organism evidence="3 4">
    <name type="scientific">Arthroderma benhamiae (strain ATCC MYA-4681 / CBS 112371)</name>
    <name type="common">Trichophyton mentagrophytes</name>
    <dbReference type="NCBI Taxonomy" id="663331"/>
    <lineage>
        <taxon>Eukaryota</taxon>
        <taxon>Fungi</taxon>
        <taxon>Dikarya</taxon>
        <taxon>Ascomycota</taxon>
        <taxon>Pezizomycotina</taxon>
        <taxon>Eurotiomycetes</taxon>
        <taxon>Eurotiomycetidae</taxon>
        <taxon>Onygenales</taxon>
        <taxon>Arthrodermataceae</taxon>
        <taxon>Trichophyton</taxon>
    </lineage>
</organism>
<dbReference type="Proteomes" id="UP000008866">
    <property type="component" value="Unassembled WGS sequence"/>
</dbReference>
<evidence type="ECO:0000313" key="4">
    <source>
        <dbReference type="Proteomes" id="UP000008866"/>
    </source>
</evidence>
<name>D4B3T3_ARTBC</name>
<dbReference type="AlphaFoldDB" id="D4B3T3"/>
<evidence type="ECO:0008006" key="5">
    <source>
        <dbReference type="Google" id="ProtNLM"/>
    </source>
</evidence>
<dbReference type="RefSeq" id="XP_003010421.1">
    <property type="nucleotide sequence ID" value="XM_003010375.1"/>
</dbReference>
<keyword evidence="2" id="KW-0472">Membrane</keyword>
<proteinExistence type="predicted"/>
<feature type="transmembrane region" description="Helical" evidence="2">
    <location>
        <begin position="102"/>
        <end position="123"/>
    </location>
</feature>
<evidence type="ECO:0000256" key="2">
    <source>
        <dbReference type="SAM" id="Phobius"/>
    </source>
</evidence>
<feature type="region of interest" description="Disordered" evidence="1">
    <location>
        <begin position="1"/>
        <end position="22"/>
    </location>
</feature>
<comment type="caution">
    <text evidence="3">The sequence shown here is derived from an EMBL/GenBank/DDBJ whole genome shotgun (WGS) entry which is preliminary data.</text>
</comment>
<keyword evidence="2" id="KW-0812">Transmembrane</keyword>
<sequence length="156" mass="17643">MKLQRREKGGRLHRERERERDGEELQVKCNKKRVGALLSQPSNSAEAAFYFFSVNFNFNFNFSSSPPPLSPAPRSALCLFISFFSLPLSSPCFFFARPVSLFLRVSVFPSCVLSFCSFVSYFFLSVLLSLLTLSSLLFPLLSLGSLYISLSPRPVF</sequence>
<evidence type="ECO:0000313" key="3">
    <source>
        <dbReference type="EMBL" id="EFE29781.1"/>
    </source>
</evidence>
<protein>
    <recommendedName>
        <fullName evidence="5">Transmembrane protein</fullName>
    </recommendedName>
</protein>
<dbReference type="EMBL" id="ABSU01000034">
    <property type="protein sequence ID" value="EFE29781.1"/>
    <property type="molecule type" value="Genomic_DNA"/>
</dbReference>